<dbReference type="PANTHER" id="PTHR33495">
    <property type="entry name" value="ANTI-SIGMA FACTOR ANTAGONIST TM_1081-RELATED-RELATED"/>
    <property type="match status" value="1"/>
</dbReference>
<dbReference type="AlphaFoldDB" id="A0A9D2H3S0"/>
<evidence type="ECO:0000256" key="2">
    <source>
        <dbReference type="RuleBase" id="RU003749"/>
    </source>
</evidence>
<proteinExistence type="inferred from homology"/>
<dbReference type="NCBIfam" id="TIGR00377">
    <property type="entry name" value="ant_ant_sig"/>
    <property type="match status" value="1"/>
</dbReference>
<gene>
    <name evidence="4" type="ORF">H9797_05485</name>
</gene>
<dbReference type="InterPro" id="IPR036513">
    <property type="entry name" value="STAS_dom_sf"/>
</dbReference>
<dbReference type="Pfam" id="PF13466">
    <property type="entry name" value="STAS_2"/>
    <property type="match status" value="1"/>
</dbReference>
<feature type="domain" description="STAS" evidence="3">
    <location>
        <begin position="1"/>
        <end position="99"/>
    </location>
</feature>
<dbReference type="CDD" id="cd07043">
    <property type="entry name" value="STAS_anti-anti-sigma_factors"/>
    <property type="match status" value="1"/>
</dbReference>
<sequence>MKIEKTVDGTAAMLSLSGSLDAMTAEELGAAVSALGEVTDLVLDLQKLEYVSSAGLRQFALAQKRMAAKGGSFSLVRVPEFVKEVLAMTGLINHLEVLG</sequence>
<evidence type="ECO:0000259" key="3">
    <source>
        <dbReference type="PROSITE" id="PS50801"/>
    </source>
</evidence>
<dbReference type="PANTHER" id="PTHR33495:SF14">
    <property type="entry name" value="ANTI-SIGMA FACTOR ANTAGONIST"/>
    <property type="match status" value="1"/>
</dbReference>
<protein>
    <recommendedName>
        <fullName evidence="2">Anti-sigma factor antagonist</fullName>
    </recommendedName>
</protein>
<reference evidence="4" key="2">
    <citation type="submission" date="2021-04" db="EMBL/GenBank/DDBJ databases">
        <authorList>
            <person name="Gilroy R."/>
        </authorList>
    </citation>
    <scope>NUCLEOTIDE SEQUENCE</scope>
    <source>
        <strain evidence="4">CHK156-179</strain>
    </source>
</reference>
<organism evidence="4 5">
    <name type="scientific">Candidatus Gallimonas gallistercoris</name>
    <dbReference type="NCBI Taxonomy" id="2838602"/>
    <lineage>
        <taxon>Bacteria</taxon>
        <taxon>Bacillati</taxon>
        <taxon>Bacillota</taxon>
        <taxon>Clostridia</taxon>
        <taxon>Candidatus Gallimonas</taxon>
    </lineage>
</organism>
<dbReference type="PROSITE" id="PS50801">
    <property type="entry name" value="STAS"/>
    <property type="match status" value="1"/>
</dbReference>
<dbReference type="InterPro" id="IPR003658">
    <property type="entry name" value="Anti-sigma_ant"/>
</dbReference>
<comment type="similarity">
    <text evidence="1 2">Belongs to the anti-sigma-factor antagonist family.</text>
</comment>
<dbReference type="InterPro" id="IPR002645">
    <property type="entry name" value="STAS_dom"/>
</dbReference>
<dbReference type="GO" id="GO:0043856">
    <property type="term" value="F:anti-sigma factor antagonist activity"/>
    <property type="evidence" value="ECO:0007669"/>
    <property type="project" value="InterPro"/>
</dbReference>
<evidence type="ECO:0000313" key="5">
    <source>
        <dbReference type="Proteomes" id="UP000824221"/>
    </source>
</evidence>
<dbReference type="Proteomes" id="UP000824221">
    <property type="component" value="Unassembled WGS sequence"/>
</dbReference>
<reference evidence="4" key="1">
    <citation type="journal article" date="2021" name="PeerJ">
        <title>Extensive microbial diversity within the chicken gut microbiome revealed by metagenomics and culture.</title>
        <authorList>
            <person name="Gilroy R."/>
            <person name="Ravi A."/>
            <person name="Getino M."/>
            <person name="Pursley I."/>
            <person name="Horton D.L."/>
            <person name="Alikhan N.F."/>
            <person name="Baker D."/>
            <person name="Gharbi K."/>
            <person name="Hall N."/>
            <person name="Watson M."/>
            <person name="Adriaenssens E.M."/>
            <person name="Foster-Nyarko E."/>
            <person name="Jarju S."/>
            <person name="Secka A."/>
            <person name="Antonio M."/>
            <person name="Oren A."/>
            <person name="Chaudhuri R.R."/>
            <person name="La Ragione R."/>
            <person name="Hildebrand F."/>
            <person name="Pallen M.J."/>
        </authorList>
    </citation>
    <scope>NUCLEOTIDE SEQUENCE</scope>
    <source>
        <strain evidence="4">CHK156-179</strain>
    </source>
</reference>
<dbReference type="Gene3D" id="3.30.750.24">
    <property type="entry name" value="STAS domain"/>
    <property type="match status" value="1"/>
</dbReference>
<dbReference type="SUPFAM" id="SSF52091">
    <property type="entry name" value="SpoIIaa-like"/>
    <property type="match status" value="1"/>
</dbReference>
<dbReference type="EMBL" id="DXAJ01000083">
    <property type="protein sequence ID" value="HJA02810.1"/>
    <property type="molecule type" value="Genomic_DNA"/>
</dbReference>
<dbReference type="InterPro" id="IPR058548">
    <property type="entry name" value="MlaB-like_STAS"/>
</dbReference>
<accession>A0A9D2H3S0</accession>
<name>A0A9D2H3S0_9FIRM</name>
<comment type="caution">
    <text evidence="4">The sequence shown here is derived from an EMBL/GenBank/DDBJ whole genome shotgun (WGS) entry which is preliminary data.</text>
</comment>
<evidence type="ECO:0000313" key="4">
    <source>
        <dbReference type="EMBL" id="HJA02810.1"/>
    </source>
</evidence>
<evidence type="ECO:0000256" key="1">
    <source>
        <dbReference type="ARBA" id="ARBA00009013"/>
    </source>
</evidence>